<feature type="compositionally biased region" description="Acidic residues" evidence="3">
    <location>
        <begin position="158"/>
        <end position="171"/>
    </location>
</feature>
<dbReference type="SMART" id="SM00652">
    <property type="entry name" value="eIF1a"/>
    <property type="match status" value="1"/>
</dbReference>
<feature type="domain" description="S1-like" evidence="4">
    <location>
        <begin position="76"/>
        <end position="118"/>
    </location>
</feature>
<dbReference type="EMBL" id="KV454411">
    <property type="protein sequence ID" value="ODQ64540.1"/>
    <property type="molecule type" value="Genomic_DNA"/>
</dbReference>
<dbReference type="Pfam" id="PF01176">
    <property type="entry name" value="eIF-1a"/>
    <property type="match status" value="1"/>
</dbReference>
<dbReference type="InterPro" id="IPR012340">
    <property type="entry name" value="NA-bd_OB-fold"/>
</dbReference>
<comment type="similarity">
    <text evidence="1">Belongs to the EIF1AD family.</text>
</comment>
<reference evidence="5 6" key="1">
    <citation type="journal article" date="2016" name="Proc. Natl. Acad. Sci. U.S.A.">
        <title>Comparative genomics of biotechnologically important yeasts.</title>
        <authorList>
            <person name="Riley R."/>
            <person name="Haridas S."/>
            <person name="Wolfe K.H."/>
            <person name="Lopes M.R."/>
            <person name="Hittinger C.T."/>
            <person name="Goeker M."/>
            <person name="Salamov A.A."/>
            <person name="Wisecaver J.H."/>
            <person name="Long T.M."/>
            <person name="Calvey C.H."/>
            <person name="Aerts A.L."/>
            <person name="Barry K.W."/>
            <person name="Choi C."/>
            <person name="Clum A."/>
            <person name="Coughlan A.Y."/>
            <person name="Deshpande S."/>
            <person name="Douglass A.P."/>
            <person name="Hanson S.J."/>
            <person name="Klenk H.-P."/>
            <person name="LaButti K.M."/>
            <person name="Lapidus A."/>
            <person name="Lindquist E.A."/>
            <person name="Lipzen A.M."/>
            <person name="Meier-Kolthoff J.P."/>
            <person name="Ohm R.A."/>
            <person name="Otillar R.P."/>
            <person name="Pangilinan J.L."/>
            <person name="Peng Y."/>
            <person name="Rokas A."/>
            <person name="Rosa C.A."/>
            <person name="Scheuner C."/>
            <person name="Sibirny A.A."/>
            <person name="Slot J.C."/>
            <person name="Stielow J.B."/>
            <person name="Sun H."/>
            <person name="Kurtzman C.P."/>
            <person name="Blackwell M."/>
            <person name="Grigoriev I.V."/>
            <person name="Jeffries T.W."/>
        </authorList>
    </citation>
    <scope>NUCLEOTIDE SEQUENCE [LARGE SCALE GENOMIC DNA]</scope>
    <source>
        <strain evidence="5 6">DSM 6958</strain>
    </source>
</reference>
<dbReference type="PANTHER" id="PTHR21641:SF0">
    <property type="entry name" value="RNA-BINDING PROTEIN EIF1AD-RELATED"/>
    <property type="match status" value="1"/>
</dbReference>
<dbReference type="OrthoDB" id="1738325at2759"/>
<evidence type="ECO:0000313" key="5">
    <source>
        <dbReference type="EMBL" id="ODQ64540.1"/>
    </source>
</evidence>
<proteinExistence type="inferred from homology"/>
<evidence type="ECO:0000256" key="1">
    <source>
        <dbReference type="ARBA" id="ARBA00007340"/>
    </source>
</evidence>
<evidence type="ECO:0000256" key="2">
    <source>
        <dbReference type="ARBA" id="ARBA00022884"/>
    </source>
</evidence>
<evidence type="ECO:0000256" key="3">
    <source>
        <dbReference type="SAM" id="MobiDB-lite"/>
    </source>
</evidence>
<dbReference type="GO" id="GO:0003723">
    <property type="term" value="F:RNA binding"/>
    <property type="evidence" value="ECO:0007669"/>
    <property type="project" value="UniProtKB-KW"/>
</dbReference>
<dbReference type="InterPro" id="IPR001253">
    <property type="entry name" value="TIF_eIF-1A"/>
</dbReference>
<organism evidence="5 6">
    <name type="scientific">Nadsonia fulvescens var. elongata DSM 6958</name>
    <dbReference type="NCBI Taxonomy" id="857566"/>
    <lineage>
        <taxon>Eukaryota</taxon>
        <taxon>Fungi</taxon>
        <taxon>Dikarya</taxon>
        <taxon>Ascomycota</taxon>
        <taxon>Saccharomycotina</taxon>
        <taxon>Dipodascomycetes</taxon>
        <taxon>Dipodascales</taxon>
        <taxon>Dipodascales incertae sedis</taxon>
        <taxon>Nadsonia</taxon>
    </lineage>
</organism>
<protein>
    <recommendedName>
        <fullName evidence="4">S1-like domain-containing protein</fullName>
    </recommendedName>
</protein>
<dbReference type="InterPro" id="IPR039294">
    <property type="entry name" value="EIF1AD"/>
</dbReference>
<dbReference type="InterPro" id="IPR006196">
    <property type="entry name" value="RNA-binding_domain_S1_IF1"/>
</dbReference>
<dbReference type="GO" id="GO:0005634">
    <property type="term" value="C:nucleus"/>
    <property type="evidence" value="ECO:0007669"/>
    <property type="project" value="TreeGrafter"/>
</dbReference>
<keyword evidence="6" id="KW-1185">Reference proteome</keyword>
<feature type="region of interest" description="Disordered" evidence="3">
    <location>
        <begin position="147"/>
        <end position="171"/>
    </location>
</feature>
<evidence type="ECO:0000313" key="6">
    <source>
        <dbReference type="Proteomes" id="UP000095009"/>
    </source>
</evidence>
<dbReference type="PANTHER" id="PTHR21641">
    <property type="entry name" value="TRANSLATION INITIATION FACTOR-RELATED"/>
    <property type="match status" value="1"/>
</dbReference>
<dbReference type="Gene3D" id="2.40.50.140">
    <property type="entry name" value="Nucleic acid-binding proteins"/>
    <property type="match status" value="1"/>
</dbReference>
<evidence type="ECO:0000259" key="4">
    <source>
        <dbReference type="Pfam" id="PF01176"/>
    </source>
</evidence>
<dbReference type="SUPFAM" id="SSF50249">
    <property type="entry name" value="Nucleic acid-binding proteins"/>
    <property type="match status" value="1"/>
</dbReference>
<name>A0A1E3PGV2_9ASCO</name>
<gene>
    <name evidence="5" type="ORF">NADFUDRAFT_83508</name>
</gene>
<dbReference type="Proteomes" id="UP000095009">
    <property type="component" value="Unassembled WGS sequence"/>
</dbReference>
<sequence length="171" mass="19659">MARSSGRASKQVFETVTTVPDELLPNQAIVKVVVAKGNSLYEVTLPKVSADKLIPKSTEEKNREEILQKLLTDEDALRFMVEMPNKFRNTVLVKRGGYCVVELFDDLSSTVKGEIVNIVVIEKEWTRMPYWPLEYKRDTRGWDIESDEEANKYAMPPSEDEESEEEEAIHY</sequence>
<accession>A0A1E3PGV2</accession>
<dbReference type="STRING" id="857566.A0A1E3PGV2"/>
<dbReference type="GO" id="GO:0003743">
    <property type="term" value="F:translation initiation factor activity"/>
    <property type="evidence" value="ECO:0007669"/>
    <property type="project" value="InterPro"/>
</dbReference>
<dbReference type="AlphaFoldDB" id="A0A1E3PGV2"/>
<keyword evidence="2" id="KW-0694">RNA-binding</keyword>